<dbReference type="Proteomes" id="UP000008064">
    <property type="component" value="Unassembled WGS sequence"/>
</dbReference>
<dbReference type="Gene3D" id="3.90.1640.10">
    <property type="entry name" value="inorganic pyrophosphatase (n-terminal core)"/>
    <property type="match status" value="1"/>
</dbReference>
<dbReference type="InterPro" id="IPR038763">
    <property type="entry name" value="DHH_sf"/>
</dbReference>
<dbReference type="InterPro" id="IPR001667">
    <property type="entry name" value="DDH_dom"/>
</dbReference>
<dbReference type="SMART" id="SM01131">
    <property type="entry name" value="DHHA2"/>
    <property type="match status" value="1"/>
</dbReference>
<gene>
    <name evidence="6" type="ORF">SERLADRAFT_436756</name>
</gene>
<dbReference type="GeneID" id="18814739"/>
<dbReference type="PANTHER" id="PTHR12112">
    <property type="entry name" value="BNIP - RELATED"/>
    <property type="match status" value="1"/>
</dbReference>
<evidence type="ECO:0000256" key="3">
    <source>
        <dbReference type="ARBA" id="ARBA00022801"/>
    </source>
</evidence>
<keyword evidence="4" id="KW-0464">Manganese</keyword>
<evidence type="ECO:0000313" key="6">
    <source>
        <dbReference type="EMBL" id="EGO26938.1"/>
    </source>
</evidence>
<proteinExistence type="predicted"/>
<evidence type="ECO:0000256" key="2">
    <source>
        <dbReference type="ARBA" id="ARBA00022723"/>
    </source>
</evidence>
<keyword evidence="3" id="KW-0378">Hydrolase</keyword>
<comment type="cofactor">
    <cofactor evidence="1">
        <name>Mn(2+)</name>
        <dbReference type="ChEBI" id="CHEBI:29035"/>
    </cofactor>
</comment>
<dbReference type="GO" id="GO:0005737">
    <property type="term" value="C:cytoplasm"/>
    <property type="evidence" value="ECO:0007669"/>
    <property type="project" value="InterPro"/>
</dbReference>
<dbReference type="RefSeq" id="XP_007317111.1">
    <property type="nucleotide sequence ID" value="XM_007317049.1"/>
</dbReference>
<feature type="domain" description="DHHA2" evidence="5">
    <location>
        <begin position="232"/>
        <end position="412"/>
    </location>
</feature>
<dbReference type="AlphaFoldDB" id="F8NSG0"/>
<protein>
    <recommendedName>
        <fullName evidence="5">DHHA2 domain-containing protein</fullName>
    </recommendedName>
</protein>
<dbReference type="GO" id="GO:0046872">
    <property type="term" value="F:metal ion binding"/>
    <property type="evidence" value="ECO:0007669"/>
    <property type="project" value="UniProtKB-KW"/>
</dbReference>
<organism>
    <name type="scientific">Serpula lacrymans var. lacrymans (strain S7.9)</name>
    <name type="common">Dry rot fungus</name>
    <dbReference type="NCBI Taxonomy" id="578457"/>
    <lineage>
        <taxon>Eukaryota</taxon>
        <taxon>Fungi</taxon>
        <taxon>Dikarya</taxon>
        <taxon>Basidiomycota</taxon>
        <taxon>Agaricomycotina</taxon>
        <taxon>Agaricomycetes</taxon>
        <taxon>Agaricomycetidae</taxon>
        <taxon>Boletales</taxon>
        <taxon>Coniophorineae</taxon>
        <taxon>Serpulaceae</taxon>
        <taxon>Serpula</taxon>
    </lineage>
</organism>
<reference evidence="6" key="1">
    <citation type="submission" date="2011-04" db="EMBL/GenBank/DDBJ databases">
        <title>Evolution of plant cell wall degrading machinery underlies the functional diversity of forest fungi.</title>
        <authorList>
            <consortium name="US DOE Joint Genome Institute (JGI-PGF)"/>
            <person name="Eastwood D.C."/>
            <person name="Floudas D."/>
            <person name="Binder M."/>
            <person name="Majcherczyk A."/>
            <person name="Schneider P."/>
            <person name="Aerts A."/>
            <person name="Asiegbu F.O."/>
            <person name="Baker S.E."/>
            <person name="Barry K."/>
            <person name="Bendiksby M."/>
            <person name="Blumentritt M."/>
            <person name="Coutinho P.M."/>
            <person name="Cullen D."/>
            <person name="Cullen D."/>
            <person name="Gathman A."/>
            <person name="Goodell B."/>
            <person name="Henrissat B."/>
            <person name="Ihrmark K."/>
            <person name="Kauserud H."/>
            <person name="Kohler A."/>
            <person name="LaButti K."/>
            <person name="Lapidus A."/>
            <person name="Lavin J.L."/>
            <person name="Lee Y.-H."/>
            <person name="Lindquist E."/>
            <person name="Lilly W."/>
            <person name="Lucas S."/>
            <person name="Morin E."/>
            <person name="Murat C."/>
            <person name="Oguiza J.A."/>
            <person name="Park J."/>
            <person name="Pisabarro A.G."/>
            <person name="Riley R."/>
            <person name="Rosling A."/>
            <person name="Salamov A."/>
            <person name="Schmidt O."/>
            <person name="Schmutz J."/>
            <person name="Skrede I."/>
            <person name="Stenlid J."/>
            <person name="Wiebenga A."/>
            <person name="Xie X."/>
            <person name="Kues U."/>
            <person name="Hibbett D.S."/>
            <person name="Hoffmeister D."/>
            <person name="Hogberg N."/>
            <person name="Martin F."/>
            <person name="Grigoriev I.V."/>
            <person name="Watkinson S.C."/>
        </authorList>
    </citation>
    <scope>NUCLEOTIDE SEQUENCE</scope>
    <source>
        <strain evidence="6">S7.9</strain>
    </source>
</reference>
<sequence length="419" mass="47303">MSTLSQYLSSHKSRYLKDIKNGKGRNWTVVIGNEAGDLDSVASCIAYSWVRTEVHQQLTIPLIRTKRPDFVLRAENTHALSLAGIESNWDELLCQDDLQWDQAFPSNKFALVDHNSLHSEYLSHNDGAQVVAIVDHHDDEQKYKDSAHPRIIAPSGSCASHIAHLCPPNLLPELANLLLCAILVDTNGLVAGGKALQVDHDAVVFLIPQSTLLFLSFQPEDLPNMPELNDLSGTLRDKKNSVSHLQTRDLLRRDYKEYEFVPSWAPSKSAIHAGMSTVPLGFKRWIFQEQELFFSSTKEWMEERDLSVLGILTTFRRNSKKSGKSKHKREMMWIIRDTGAEGAMQTLDAQELSSRVWSGFEGDPELRLKNMAFEDFGVHHAMIDSSLRARIYKQKNSDATRKTSAPILRRIMEGPSAQL</sequence>
<dbReference type="GO" id="GO:0004309">
    <property type="term" value="F:exopolyphosphatase activity"/>
    <property type="evidence" value="ECO:0007669"/>
    <property type="project" value="TreeGrafter"/>
</dbReference>
<dbReference type="KEGG" id="sla:SERLADRAFT_436756"/>
<keyword evidence="2" id="KW-0479">Metal-binding</keyword>
<evidence type="ECO:0000256" key="4">
    <source>
        <dbReference type="ARBA" id="ARBA00023211"/>
    </source>
</evidence>
<evidence type="ECO:0000256" key="1">
    <source>
        <dbReference type="ARBA" id="ARBA00001936"/>
    </source>
</evidence>
<evidence type="ECO:0000259" key="5">
    <source>
        <dbReference type="SMART" id="SM01131"/>
    </source>
</evidence>
<dbReference type="Gene3D" id="3.10.310.20">
    <property type="entry name" value="DHHA2 domain"/>
    <property type="match status" value="1"/>
</dbReference>
<name>F8NSG0_SERL9</name>
<dbReference type="HOGENOM" id="CLU_019358_1_1_1"/>
<dbReference type="Pfam" id="PF02833">
    <property type="entry name" value="DHHA2"/>
    <property type="match status" value="1"/>
</dbReference>
<dbReference type="PANTHER" id="PTHR12112:SF39">
    <property type="entry name" value="EG:152A3.5 PROTEIN (FBGN0003116_PN PROTEIN)"/>
    <property type="match status" value="1"/>
</dbReference>
<dbReference type="Pfam" id="PF01368">
    <property type="entry name" value="DHH"/>
    <property type="match status" value="1"/>
</dbReference>
<dbReference type="InterPro" id="IPR004097">
    <property type="entry name" value="DHHA2"/>
</dbReference>
<dbReference type="InterPro" id="IPR038222">
    <property type="entry name" value="DHHA2_dom_sf"/>
</dbReference>
<dbReference type="SUPFAM" id="SSF64182">
    <property type="entry name" value="DHH phosphoesterases"/>
    <property type="match status" value="1"/>
</dbReference>
<accession>F8NSG0</accession>
<dbReference type="OrthoDB" id="374045at2759"/>
<dbReference type="EMBL" id="GL945432">
    <property type="protein sequence ID" value="EGO26938.1"/>
    <property type="molecule type" value="Genomic_DNA"/>
</dbReference>